<gene>
    <name evidence="8" type="primary">LAC1_1</name>
    <name evidence="8" type="ORF">LCER1_G004527</name>
</gene>
<dbReference type="PROSITE" id="PS51257">
    <property type="entry name" value="PROKAR_LIPOPROTEIN"/>
    <property type="match status" value="1"/>
</dbReference>
<dbReference type="AlphaFoldDB" id="A0A7D8YW12"/>
<comment type="similarity">
    <text evidence="1">Belongs to the multicopper oxidase family.</text>
</comment>
<organism evidence="8 9">
    <name type="scientific">Lachnellula cervina</name>
    <dbReference type="NCBI Taxonomy" id="1316786"/>
    <lineage>
        <taxon>Eukaryota</taxon>
        <taxon>Fungi</taxon>
        <taxon>Dikarya</taxon>
        <taxon>Ascomycota</taxon>
        <taxon>Pezizomycotina</taxon>
        <taxon>Leotiomycetes</taxon>
        <taxon>Helotiales</taxon>
        <taxon>Lachnaceae</taxon>
        <taxon>Lachnellula</taxon>
    </lineage>
</organism>
<dbReference type="Proteomes" id="UP000481288">
    <property type="component" value="Unassembled WGS sequence"/>
</dbReference>
<dbReference type="PANTHER" id="PTHR11709">
    <property type="entry name" value="MULTI-COPPER OXIDASE"/>
    <property type="match status" value="1"/>
</dbReference>
<dbReference type="CDD" id="cd04205">
    <property type="entry name" value="CuRO_2_LCC_like"/>
    <property type="match status" value="1"/>
</dbReference>
<evidence type="ECO:0000256" key="2">
    <source>
        <dbReference type="ARBA" id="ARBA00022723"/>
    </source>
</evidence>
<dbReference type="PROSITE" id="PS00079">
    <property type="entry name" value="MULTICOPPER_OXIDASE1"/>
    <property type="match status" value="1"/>
</dbReference>
<protein>
    <submittedName>
        <fullName evidence="8">Laccase-1</fullName>
    </submittedName>
</protein>
<evidence type="ECO:0000313" key="9">
    <source>
        <dbReference type="Proteomes" id="UP000481288"/>
    </source>
</evidence>
<reference evidence="8 9" key="1">
    <citation type="submission" date="2018-05" db="EMBL/GenBank/DDBJ databases">
        <title>Whole genome sequencing for identification of molecular markers to develop diagnostic detection tools for the regulated plant pathogen Lachnellula willkommii.</title>
        <authorList>
            <person name="Giroux E."/>
            <person name="Bilodeau G."/>
        </authorList>
    </citation>
    <scope>NUCLEOTIDE SEQUENCE [LARGE SCALE GENOMIC DNA]</scope>
    <source>
        <strain evidence="8 9">CBS 625.97</strain>
    </source>
</reference>
<dbReference type="CDD" id="cd13910">
    <property type="entry name" value="CuRO_3_MCO_like_4"/>
    <property type="match status" value="1"/>
</dbReference>
<evidence type="ECO:0000259" key="6">
    <source>
        <dbReference type="Pfam" id="PF07731"/>
    </source>
</evidence>
<keyword evidence="4" id="KW-0186">Copper</keyword>
<dbReference type="Pfam" id="PF07732">
    <property type="entry name" value="Cu-oxidase_3"/>
    <property type="match status" value="1"/>
</dbReference>
<sequence>MSPRWTSYLLASLLISCFLSFGFNYRELFISPKVFENFHPEFSDEKASDEIGISLPLHPERHISRAPTTVKLHWEITQGRRSPDGVSKLIYLINGLFPGPTIEARSGDTIKVEVHNLLEDEGVAIHWHGIHMKGANRMDGAVGITQNPIQPGGNTTYEFEIENNQAGTFWYHSHLGTQRADGLYGGLIIHHPFTDSVYKTKAPGYKEESLLLVGDWYHRSAEEVQASYVNHDSWGREPVPDSLLINGMGAFNCSKAVQSRPLDCTQSSNPILVLDQPRTRLRVVNVGAISGFVLKMPHCYITIVEIDGGNKIERSPEVSSVGILYPGERMDLVVECSVGSEAAGSHLSITLDAENFAIQNKALTLTHTFLISTTANVLTKRGHPYLPPEIVKGEGYFDLAEVKGTALPDNSFPMIANQTILLYTKMEILARLGNVPVGFINRTTWSAQSSPLKPLVDLDREDWDKNQLVPWIPISRDQSSPTWVDIVVNNLDEKGHPFHLHGYDFYVLSQYYPTRRGYHAYNPFDPSTPPTSSDLPGGPYNLANPPMKDTVYIPSQGYVVLRIRADNVGIWLFHCHILWHSGTGMVMALEVGYDDGWE</sequence>
<evidence type="ECO:0000256" key="3">
    <source>
        <dbReference type="ARBA" id="ARBA00023002"/>
    </source>
</evidence>
<proteinExistence type="inferred from homology"/>
<feature type="domain" description="Plastocyanin-like" evidence="6">
    <location>
        <begin position="481"/>
        <end position="592"/>
    </location>
</feature>
<dbReference type="CDD" id="cd04206">
    <property type="entry name" value="CuRO_1_LCC_like"/>
    <property type="match status" value="1"/>
</dbReference>
<dbReference type="Pfam" id="PF07731">
    <property type="entry name" value="Cu-oxidase_2"/>
    <property type="match status" value="1"/>
</dbReference>
<dbReference type="OrthoDB" id="2121828at2759"/>
<evidence type="ECO:0000259" key="5">
    <source>
        <dbReference type="Pfam" id="PF00394"/>
    </source>
</evidence>
<dbReference type="InterPro" id="IPR002355">
    <property type="entry name" value="Cu_oxidase_Cu_BS"/>
</dbReference>
<feature type="domain" description="Plastocyanin-like" evidence="7">
    <location>
        <begin position="76"/>
        <end position="191"/>
    </location>
</feature>
<dbReference type="GO" id="GO:0016491">
    <property type="term" value="F:oxidoreductase activity"/>
    <property type="evidence" value="ECO:0007669"/>
    <property type="project" value="UniProtKB-KW"/>
</dbReference>
<feature type="domain" description="Plastocyanin-like" evidence="5">
    <location>
        <begin position="209"/>
        <end position="335"/>
    </location>
</feature>
<keyword evidence="3" id="KW-0560">Oxidoreductase</keyword>
<dbReference type="Gene3D" id="2.60.40.420">
    <property type="entry name" value="Cupredoxins - blue copper proteins"/>
    <property type="match status" value="3"/>
</dbReference>
<dbReference type="InterPro" id="IPR001117">
    <property type="entry name" value="Cu-oxidase_2nd"/>
</dbReference>
<dbReference type="InterPro" id="IPR011706">
    <property type="entry name" value="Cu-oxidase_C"/>
</dbReference>
<accession>A0A7D8YW12</accession>
<evidence type="ECO:0000256" key="4">
    <source>
        <dbReference type="ARBA" id="ARBA00023008"/>
    </source>
</evidence>
<name>A0A7D8YW12_9HELO</name>
<dbReference type="GO" id="GO:0005507">
    <property type="term" value="F:copper ion binding"/>
    <property type="evidence" value="ECO:0007669"/>
    <property type="project" value="InterPro"/>
</dbReference>
<dbReference type="InterPro" id="IPR045087">
    <property type="entry name" value="Cu-oxidase_fam"/>
</dbReference>
<dbReference type="SUPFAM" id="SSF49503">
    <property type="entry name" value="Cupredoxins"/>
    <property type="match status" value="3"/>
</dbReference>
<dbReference type="InterPro" id="IPR011707">
    <property type="entry name" value="Cu-oxidase-like_N"/>
</dbReference>
<keyword evidence="9" id="KW-1185">Reference proteome</keyword>
<keyword evidence="2" id="KW-0479">Metal-binding</keyword>
<evidence type="ECO:0000256" key="1">
    <source>
        <dbReference type="ARBA" id="ARBA00010609"/>
    </source>
</evidence>
<evidence type="ECO:0000259" key="7">
    <source>
        <dbReference type="Pfam" id="PF07732"/>
    </source>
</evidence>
<dbReference type="EMBL" id="QGMG01000161">
    <property type="protein sequence ID" value="TVY56420.1"/>
    <property type="molecule type" value="Genomic_DNA"/>
</dbReference>
<dbReference type="InterPro" id="IPR033138">
    <property type="entry name" value="Cu_oxidase_CS"/>
</dbReference>
<comment type="caution">
    <text evidence="8">The sequence shown here is derived from an EMBL/GenBank/DDBJ whole genome shotgun (WGS) entry which is preliminary data.</text>
</comment>
<evidence type="ECO:0000313" key="8">
    <source>
        <dbReference type="EMBL" id="TVY56420.1"/>
    </source>
</evidence>
<dbReference type="PROSITE" id="PS00080">
    <property type="entry name" value="MULTICOPPER_OXIDASE2"/>
    <property type="match status" value="1"/>
</dbReference>
<dbReference type="Pfam" id="PF00394">
    <property type="entry name" value="Cu-oxidase"/>
    <property type="match status" value="1"/>
</dbReference>
<dbReference type="PANTHER" id="PTHR11709:SF394">
    <property type="entry name" value="FI03373P-RELATED"/>
    <property type="match status" value="1"/>
</dbReference>
<dbReference type="InterPro" id="IPR008972">
    <property type="entry name" value="Cupredoxin"/>
</dbReference>